<keyword evidence="2" id="KW-1185">Reference proteome</keyword>
<protein>
    <submittedName>
        <fullName evidence="1">Uncharacterized protein</fullName>
    </submittedName>
</protein>
<evidence type="ECO:0000313" key="1">
    <source>
        <dbReference type="EMBL" id="CAK9231721.1"/>
    </source>
</evidence>
<reference evidence="1" key="1">
    <citation type="submission" date="2024-02" db="EMBL/GenBank/DDBJ databases">
        <authorList>
            <consortium name="ELIXIR-Norway"/>
            <consortium name="Elixir Norway"/>
        </authorList>
    </citation>
    <scope>NUCLEOTIDE SEQUENCE</scope>
</reference>
<evidence type="ECO:0000313" key="2">
    <source>
        <dbReference type="Proteomes" id="UP001497512"/>
    </source>
</evidence>
<gene>
    <name evidence="1" type="ORF">CSSPTR1EN2_LOCUS20899</name>
</gene>
<accession>A0ABP0UX18</accession>
<sequence>MFIMTMCMRSWMNADILKVLTNRTEAAATLGQDGANNVESVVQELEEEQEDWDEEILDDGVIQMLHN</sequence>
<name>A0ABP0UX18_9BRYO</name>
<dbReference type="EMBL" id="OZ019899">
    <property type="protein sequence ID" value="CAK9231721.1"/>
    <property type="molecule type" value="Genomic_DNA"/>
</dbReference>
<proteinExistence type="predicted"/>
<organism evidence="1 2">
    <name type="scientific">Sphagnum troendelagicum</name>
    <dbReference type="NCBI Taxonomy" id="128251"/>
    <lineage>
        <taxon>Eukaryota</taxon>
        <taxon>Viridiplantae</taxon>
        <taxon>Streptophyta</taxon>
        <taxon>Embryophyta</taxon>
        <taxon>Bryophyta</taxon>
        <taxon>Sphagnophytina</taxon>
        <taxon>Sphagnopsida</taxon>
        <taxon>Sphagnales</taxon>
        <taxon>Sphagnaceae</taxon>
        <taxon>Sphagnum</taxon>
    </lineage>
</organism>
<dbReference type="Proteomes" id="UP001497512">
    <property type="component" value="Chromosome 7"/>
</dbReference>